<dbReference type="InterPro" id="IPR013106">
    <property type="entry name" value="Ig_V-set"/>
</dbReference>
<evidence type="ECO:0000256" key="2">
    <source>
        <dbReference type="ARBA" id="ARBA00022729"/>
    </source>
</evidence>
<keyword evidence="4" id="KW-1015">Disulfide bond</keyword>
<feature type="domain" description="Ig-like" evidence="7">
    <location>
        <begin position="250"/>
        <end position="320"/>
    </location>
</feature>
<dbReference type="Gene3D" id="2.60.40.10">
    <property type="entry name" value="Immunoglobulins"/>
    <property type="match status" value="2"/>
</dbReference>
<dbReference type="GO" id="GO:0016020">
    <property type="term" value="C:membrane"/>
    <property type="evidence" value="ECO:0007669"/>
    <property type="project" value="UniProtKB-SubCell"/>
</dbReference>
<dbReference type="GO" id="GO:1903037">
    <property type="term" value="P:regulation of leukocyte cell-cell adhesion"/>
    <property type="evidence" value="ECO:0007669"/>
    <property type="project" value="UniProtKB-ARBA"/>
</dbReference>
<gene>
    <name evidence="8" type="ORF">ACEWY4_002055</name>
</gene>
<keyword evidence="5" id="KW-0325">Glycoprotein</keyword>
<dbReference type="InterPro" id="IPR013783">
    <property type="entry name" value="Ig-like_fold"/>
</dbReference>
<evidence type="ECO:0000313" key="9">
    <source>
        <dbReference type="Proteomes" id="UP001591681"/>
    </source>
</evidence>
<keyword evidence="6" id="KW-0393">Immunoglobulin domain</keyword>
<dbReference type="InterPro" id="IPR050504">
    <property type="entry name" value="IgSF_BTN/MOG"/>
</dbReference>
<evidence type="ECO:0000256" key="1">
    <source>
        <dbReference type="ARBA" id="ARBA00004370"/>
    </source>
</evidence>
<accession>A0ABD1KUQ1</accession>
<proteinExistence type="predicted"/>
<dbReference type="GO" id="GO:0050863">
    <property type="term" value="P:regulation of T cell activation"/>
    <property type="evidence" value="ECO:0007669"/>
    <property type="project" value="UniProtKB-ARBA"/>
</dbReference>
<dbReference type="Pfam" id="PF22705">
    <property type="entry name" value="C2-set_3"/>
    <property type="match status" value="1"/>
</dbReference>
<dbReference type="Pfam" id="PF07686">
    <property type="entry name" value="V-set"/>
    <property type="match status" value="1"/>
</dbReference>
<protein>
    <recommendedName>
        <fullName evidence="7">Ig-like domain-containing protein</fullName>
    </recommendedName>
</protein>
<sequence length="320" mass="35882">MTEATALSAMEKTTVGIYVTREMPGNDFCDVAIIIEGGVVLQDLDNVAIATAMLFVLFYSLNMKYPSQLHYTFEVIQKPSAVCSLSSDPVKSRAEGSGEALVYHAETSDLQPQFRFVGSDNHVVVWAGDDVVLSCSVDPPVSMEDLSVEWVTFTLGERSNKVHTFRQGKVQNHRQILAYQDRTALFHAELEKGNMSLRLSRTRVLDSRDYICIVTTKTLRHHTITKLTVRAVGSKPNISVDACDNATCRLVCEVSGWNPAPDVDWLDGQQRVVSAEKPVVHWEPDGYRVVRHLLVDELSNSTYTCRVTDKDYLEETHFHI</sequence>
<keyword evidence="3" id="KW-0472">Membrane</keyword>
<evidence type="ECO:0000259" key="7">
    <source>
        <dbReference type="PROSITE" id="PS50835"/>
    </source>
</evidence>
<dbReference type="SMART" id="SM00409">
    <property type="entry name" value="IG"/>
    <property type="match status" value="1"/>
</dbReference>
<dbReference type="InterPro" id="IPR007110">
    <property type="entry name" value="Ig-like_dom"/>
</dbReference>
<feature type="domain" description="Ig-like" evidence="7">
    <location>
        <begin position="112"/>
        <end position="225"/>
    </location>
</feature>
<dbReference type="InterPro" id="IPR053896">
    <property type="entry name" value="BTN3A2-like_Ig-C"/>
</dbReference>
<keyword evidence="9" id="KW-1185">Reference proteome</keyword>
<name>A0ABD1KUQ1_9TELE</name>
<dbReference type="InterPro" id="IPR003599">
    <property type="entry name" value="Ig_sub"/>
</dbReference>
<dbReference type="InterPro" id="IPR036179">
    <property type="entry name" value="Ig-like_dom_sf"/>
</dbReference>
<evidence type="ECO:0000256" key="5">
    <source>
        <dbReference type="ARBA" id="ARBA00023180"/>
    </source>
</evidence>
<dbReference type="Proteomes" id="UP001591681">
    <property type="component" value="Unassembled WGS sequence"/>
</dbReference>
<evidence type="ECO:0000256" key="6">
    <source>
        <dbReference type="ARBA" id="ARBA00023319"/>
    </source>
</evidence>
<comment type="subcellular location">
    <subcellularLocation>
        <location evidence="1">Membrane</location>
    </subcellularLocation>
</comment>
<organism evidence="8 9">
    <name type="scientific">Coilia grayii</name>
    <name type="common">Gray's grenadier anchovy</name>
    <dbReference type="NCBI Taxonomy" id="363190"/>
    <lineage>
        <taxon>Eukaryota</taxon>
        <taxon>Metazoa</taxon>
        <taxon>Chordata</taxon>
        <taxon>Craniata</taxon>
        <taxon>Vertebrata</taxon>
        <taxon>Euteleostomi</taxon>
        <taxon>Actinopterygii</taxon>
        <taxon>Neopterygii</taxon>
        <taxon>Teleostei</taxon>
        <taxon>Clupei</taxon>
        <taxon>Clupeiformes</taxon>
        <taxon>Clupeoidei</taxon>
        <taxon>Engraulidae</taxon>
        <taxon>Coilinae</taxon>
        <taxon>Coilia</taxon>
    </lineage>
</organism>
<dbReference type="FunFam" id="2.60.40.10:FF:000142">
    <property type="entry name" value="V-set domain-containing T-cell activation inhibitor 1"/>
    <property type="match status" value="1"/>
</dbReference>
<evidence type="ECO:0000256" key="4">
    <source>
        <dbReference type="ARBA" id="ARBA00023157"/>
    </source>
</evidence>
<dbReference type="PANTHER" id="PTHR24100">
    <property type="entry name" value="BUTYROPHILIN"/>
    <property type="match status" value="1"/>
</dbReference>
<evidence type="ECO:0000313" key="8">
    <source>
        <dbReference type="EMBL" id="KAL2102887.1"/>
    </source>
</evidence>
<evidence type="ECO:0000256" key="3">
    <source>
        <dbReference type="ARBA" id="ARBA00023136"/>
    </source>
</evidence>
<comment type="caution">
    <text evidence="8">The sequence shown here is derived from an EMBL/GenBank/DDBJ whole genome shotgun (WGS) entry which is preliminary data.</text>
</comment>
<keyword evidence="2" id="KW-0732">Signal</keyword>
<dbReference type="EMBL" id="JBHFQA010000002">
    <property type="protein sequence ID" value="KAL2102887.1"/>
    <property type="molecule type" value="Genomic_DNA"/>
</dbReference>
<dbReference type="AlphaFoldDB" id="A0ABD1KUQ1"/>
<reference evidence="8 9" key="1">
    <citation type="submission" date="2024-09" db="EMBL/GenBank/DDBJ databases">
        <title>A chromosome-level genome assembly of Gray's grenadier anchovy, Coilia grayii.</title>
        <authorList>
            <person name="Fu Z."/>
        </authorList>
    </citation>
    <scope>NUCLEOTIDE SEQUENCE [LARGE SCALE GENOMIC DNA]</scope>
    <source>
        <strain evidence="8">G4</strain>
        <tissue evidence="8">Muscle</tissue>
    </source>
</reference>
<dbReference type="PROSITE" id="PS50835">
    <property type="entry name" value="IG_LIKE"/>
    <property type="match status" value="2"/>
</dbReference>
<dbReference type="SUPFAM" id="SSF48726">
    <property type="entry name" value="Immunoglobulin"/>
    <property type="match status" value="2"/>
</dbReference>